<dbReference type="EMBL" id="CZAP01000019">
    <property type="protein sequence ID" value="CUQ02089.1"/>
    <property type="molecule type" value="Genomic_DNA"/>
</dbReference>
<evidence type="ECO:0000259" key="2">
    <source>
        <dbReference type="Pfam" id="PF17761"/>
    </source>
</evidence>
<feature type="domain" description="YhcG PDDEXK nuclease" evidence="1">
    <location>
        <begin position="220"/>
        <end position="377"/>
    </location>
</feature>
<dbReference type="InterPro" id="IPR041527">
    <property type="entry name" value="YhcG_N"/>
</dbReference>
<reference evidence="3 4" key="1">
    <citation type="submission" date="2015-09" db="EMBL/GenBank/DDBJ databases">
        <authorList>
            <consortium name="Pathogen Informatics"/>
        </authorList>
    </citation>
    <scope>NUCLEOTIDE SEQUENCE [LARGE SCALE GENOMIC DNA]</scope>
    <source>
        <strain evidence="3 4">2789STDY5834899</strain>
    </source>
</reference>
<dbReference type="PANTHER" id="PTHR30547:SF0">
    <property type="entry name" value="BLR8175 PROTEIN"/>
    <property type="match status" value="1"/>
</dbReference>
<dbReference type="InterPro" id="IPR053148">
    <property type="entry name" value="PD-DEXK-like_domain"/>
</dbReference>
<dbReference type="PANTHER" id="PTHR30547">
    <property type="entry name" value="UNCHARACTERIZED PROTEIN YHCG-RELATED"/>
    <property type="match status" value="1"/>
</dbReference>
<dbReference type="InterPro" id="IPR011856">
    <property type="entry name" value="tRNA_endonuc-like_dom_sf"/>
</dbReference>
<evidence type="ECO:0000313" key="4">
    <source>
        <dbReference type="Proteomes" id="UP000095576"/>
    </source>
</evidence>
<organism evidence="3 4">
    <name type="scientific">Bacteroides thetaiotaomicron</name>
    <dbReference type="NCBI Taxonomy" id="818"/>
    <lineage>
        <taxon>Bacteria</taxon>
        <taxon>Pseudomonadati</taxon>
        <taxon>Bacteroidota</taxon>
        <taxon>Bacteroidia</taxon>
        <taxon>Bacteroidales</taxon>
        <taxon>Bacteroidaceae</taxon>
        <taxon>Bacteroides</taxon>
    </lineage>
</organism>
<dbReference type="InterPro" id="IPR009362">
    <property type="entry name" value="YhcG_C"/>
</dbReference>
<dbReference type="Pfam" id="PF06250">
    <property type="entry name" value="YhcG_C"/>
    <property type="match status" value="1"/>
</dbReference>
<dbReference type="AlphaFoldDB" id="A0A174T5I0"/>
<accession>A0A174T5I0</accession>
<proteinExistence type="predicted"/>
<sequence length="386" mass="45058">MFSFRQHYFCTFVAYNKTQMDINQNYREAVKTIKEAILRSQYRAATSVNKEQLSLYYGIGRYVSKNSRIGFWGKGAIEQISSLLQKELPGLRGFSTSNIKNMRVFYEEWEPVLNRQPLAGDLVLDEKLLLSVIRQPLADEFNWSDFFSIGFSHHIEIISKAKTLEARLFYIHECAIRYWSKYTLRDYLKADLYSHRGTLPDNFAQTLPDTKQALKAVCSFKDEYLLDFINVEELDEQEEDLDEKIVEKSIVANVKKFIMTFGQDFSFIGNQYRVEVAGEEMFIDLLFFNRELNSLVAVELKSGKFRSSYLGQLNTYLSALDSYVRKPHENPSIGIILCREMNQTFVEFAVRDYNKPMGVATYRTSKDMPERLRNALPDIEELRKLL</sequence>
<feature type="domain" description="YhcG N-terminal" evidence="2">
    <location>
        <begin position="33"/>
        <end position="194"/>
    </location>
</feature>
<evidence type="ECO:0000259" key="1">
    <source>
        <dbReference type="Pfam" id="PF06250"/>
    </source>
</evidence>
<dbReference type="Gene3D" id="3.40.1350.10">
    <property type="match status" value="1"/>
</dbReference>
<protein>
    <submittedName>
        <fullName evidence="3">Protein of uncharacterized function (DUF1016)</fullName>
    </submittedName>
</protein>
<name>A0A174T5I0_BACT4</name>
<evidence type="ECO:0000313" key="3">
    <source>
        <dbReference type="EMBL" id="CUQ02089.1"/>
    </source>
</evidence>
<dbReference type="GO" id="GO:0003676">
    <property type="term" value="F:nucleic acid binding"/>
    <property type="evidence" value="ECO:0007669"/>
    <property type="project" value="InterPro"/>
</dbReference>
<dbReference type="Pfam" id="PF17761">
    <property type="entry name" value="DUF1016_N"/>
    <property type="match status" value="1"/>
</dbReference>
<dbReference type="Proteomes" id="UP000095576">
    <property type="component" value="Unassembled WGS sequence"/>
</dbReference>
<gene>
    <name evidence="3" type="ORF">ERS852511_04027</name>
</gene>